<dbReference type="Pfam" id="PF07729">
    <property type="entry name" value="FCD"/>
    <property type="match status" value="1"/>
</dbReference>
<dbReference type="Gene3D" id="1.10.10.10">
    <property type="entry name" value="Winged helix-like DNA-binding domain superfamily/Winged helix DNA-binding domain"/>
    <property type="match status" value="1"/>
</dbReference>
<evidence type="ECO:0000256" key="2">
    <source>
        <dbReference type="ARBA" id="ARBA00023125"/>
    </source>
</evidence>
<dbReference type="RefSeq" id="WP_158053442.1">
    <property type="nucleotide sequence ID" value="NZ_WBKB01000013.1"/>
</dbReference>
<dbReference type="Gene3D" id="1.20.120.530">
    <property type="entry name" value="GntR ligand-binding domain-like"/>
    <property type="match status" value="1"/>
</dbReference>
<dbReference type="GO" id="GO:0003700">
    <property type="term" value="F:DNA-binding transcription factor activity"/>
    <property type="evidence" value="ECO:0007669"/>
    <property type="project" value="InterPro"/>
</dbReference>
<sequence>MKAHEIVLEWVTDELRSGRLHVGDHLPSERALSQTLEVSRSAIREAFRVLEVLGTIRTSTGSGPSSGTIITATPEQGLSRSLNLQIATRQVEAYDMVQLRILLETWCAKNADPALGDWDAAEQVLDRMDDPSLDIPTFLRLDTEFHVICSGAASNPLVSIMMDALRLSISDQTQARAQAVEDWEDLAPKLRGEHRAIFAALKSGENEHAATLLEQHITGYYERTA</sequence>
<dbReference type="SMART" id="SM00345">
    <property type="entry name" value="HTH_GNTR"/>
    <property type="match status" value="1"/>
</dbReference>
<comment type="caution">
    <text evidence="5">The sequence shown here is derived from an EMBL/GenBank/DDBJ whole genome shotgun (WGS) entry which is preliminary data.</text>
</comment>
<dbReference type="PRINTS" id="PR00035">
    <property type="entry name" value="HTHGNTR"/>
</dbReference>
<dbReference type="AlphaFoldDB" id="A0A7J5B7A2"/>
<dbReference type="SUPFAM" id="SSF48008">
    <property type="entry name" value="GntR ligand-binding domain-like"/>
    <property type="match status" value="1"/>
</dbReference>
<keyword evidence="2" id="KW-0238">DNA-binding</keyword>
<organism evidence="5 6">
    <name type="scientific">Gulosibacter chungangensis</name>
    <dbReference type="NCBI Taxonomy" id="979746"/>
    <lineage>
        <taxon>Bacteria</taxon>
        <taxon>Bacillati</taxon>
        <taxon>Actinomycetota</taxon>
        <taxon>Actinomycetes</taxon>
        <taxon>Micrococcales</taxon>
        <taxon>Microbacteriaceae</taxon>
        <taxon>Gulosibacter</taxon>
    </lineage>
</organism>
<evidence type="ECO:0000256" key="3">
    <source>
        <dbReference type="ARBA" id="ARBA00023163"/>
    </source>
</evidence>
<dbReference type="PANTHER" id="PTHR43537:SF24">
    <property type="entry name" value="GLUCONATE OPERON TRANSCRIPTIONAL REPRESSOR"/>
    <property type="match status" value="1"/>
</dbReference>
<dbReference type="InterPro" id="IPR011711">
    <property type="entry name" value="GntR_C"/>
</dbReference>
<dbReference type="InterPro" id="IPR000524">
    <property type="entry name" value="Tscrpt_reg_HTH_GntR"/>
</dbReference>
<proteinExistence type="predicted"/>
<reference evidence="5 6" key="1">
    <citation type="submission" date="2019-09" db="EMBL/GenBank/DDBJ databases">
        <title>Phylogeny of genus Pseudoclavibacter and closely related genus.</title>
        <authorList>
            <person name="Li Y."/>
        </authorList>
    </citation>
    <scope>NUCLEOTIDE SEQUENCE [LARGE SCALE GENOMIC DNA]</scope>
    <source>
        <strain evidence="5 6">KCTC 13959</strain>
    </source>
</reference>
<accession>A0A7J5B7A2</accession>
<protein>
    <submittedName>
        <fullName evidence="5">FadR family transcriptional regulator</fullName>
    </submittedName>
</protein>
<dbReference type="SMART" id="SM00895">
    <property type="entry name" value="FCD"/>
    <property type="match status" value="1"/>
</dbReference>
<dbReference type="SUPFAM" id="SSF46785">
    <property type="entry name" value="Winged helix' DNA-binding domain"/>
    <property type="match status" value="1"/>
</dbReference>
<dbReference type="GO" id="GO:0003677">
    <property type="term" value="F:DNA binding"/>
    <property type="evidence" value="ECO:0007669"/>
    <property type="project" value="UniProtKB-KW"/>
</dbReference>
<keyword evidence="6" id="KW-1185">Reference proteome</keyword>
<dbReference type="Pfam" id="PF00392">
    <property type="entry name" value="GntR"/>
    <property type="match status" value="1"/>
</dbReference>
<keyword evidence="3" id="KW-0804">Transcription</keyword>
<gene>
    <name evidence="5" type="ORF">F8O05_14380</name>
</gene>
<evidence type="ECO:0000256" key="1">
    <source>
        <dbReference type="ARBA" id="ARBA00023015"/>
    </source>
</evidence>
<dbReference type="Proteomes" id="UP000433493">
    <property type="component" value="Unassembled WGS sequence"/>
</dbReference>
<evidence type="ECO:0000313" key="5">
    <source>
        <dbReference type="EMBL" id="KAB1640700.1"/>
    </source>
</evidence>
<evidence type="ECO:0000259" key="4">
    <source>
        <dbReference type="PROSITE" id="PS50949"/>
    </source>
</evidence>
<dbReference type="InterPro" id="IPR036388">
    <property type="entry name" value="WH-like_DNA-bd_sf"/>
</dbReference>
<feature type="domain" description="HTH gntR-type" evidence="4">
    <location>
        <begin position="1"/>
        <end position="73"/>
    </location>
</feature>
<dbReference type="EMBL" id="WBKB01000013">
    <property type="protein sequence ID" value="KAB1640700.1"/>
    <property type="molecule type" value="Genomic_DNA"/>
</dbReference>
<dbReference type="PROSITE" id="PS50949">
    <property type="entry name" value="HTH_GNTR"/>
    <property type="match status" value="1"/>
</dbReference>
<dbReference type="InterPro" id="IPR008920">
    <property type="entry name" value="TF_FadR/GntR_C"/>
</dbReference>
<name>A0A7J5B7A2_9MICO</name>
<dbReference type="PANTHER" id="PTHR43537">
    <property type="entry name" value="TRANSCRIPTIONAL REGULATOR, GNTR FAMILY"/>
    <property type="match status" value="1"/>
</dbReference>
<dbReference type="InterPro" id="IPR036390">
    <property type="entry name" value="WH_DNA-bd_sf"/>
</dbReference>
<keyword evidence="1" id="KW-0805">Transcription regulation</keyword>
<dbReference type="OrthoDB" id="3567645at2"/>
<dbReference type="CDD" id="cd07377">
    <property type="entry name" value="WHTH_GntR"/>
    <property type="match status" value="1"/>
</dbReference>
<evidence type="ECO:0000313" key="6">
    <source>
        <dbReference type="Proteomes" id="UP000433493"/>
    </source>
</evidence>